<dbReference type="OrthoDB" id="213250at2157"/>
<evidence type="ECO:0000313" key="4">
    <source>
        <dbReference type="EMBL" id="SFR47498.1"/>
    </source>
</evidence>
<feature type="transmembrane region" description="Helical" evidence="2">
    <location>
        <begin position="210"/>
        <end position="229"/>
    </location>
</feature>
<dbReference type="EMBL" id="FOYS01000002">
    <property type="protein sequence ID" value="SFR47498.1"/>
    <property type="molecule type" value="Genomic_DNA"/>
</dbReference>
<feature type="domain" description="DUF7319" evidence="3">
    <location>
        <begin position="50"/>
        <end position="258"/>
    </location>
</feature>
<protein>
    <recommendedName>
        <fullName evidence="3">DUF7319 domain-containing protein</fullName>
    </recommendedName>
</protein>
<dbReference type="STRING" id="555875.SAMN04488124_1738"/>
<keyword evidence="2" id="KW-0812">Transmembrane</keyword>
<evidence type="ECO:0000256" key="1">
    <source>
        <dbReference type="SAM" id="MobiDB-lite"/>
    </source>
</evidence>
<name>A0A1I6GZ98_9EURY</name>
<dbReference type="RefSeq" id="WP_089879276.1">
    <property type="nucleotide sequence ID" value="NZ_FOYS01000002.1"/>
</dbReference>
<organism evidence="4 5">
    <name type="scientific">Halogeometricum limi</name>
    <dbReference type="NCBI Taxonomy" id="555875"/>
    <lineage>
        <taxon>Archaea</taxon>
        <taxon>Methanobacteriati</taxon>
        <taxon>Methanobacteriota</taxon>
        <taxon>Stenosarchaea group</taxon>
        <taxon>Halobacteria</taxon>
        <taxon>Halobacteriales</taxon>
        <taxon>Haloferacaceae</taxon>
        <taxon>Halogeometricum</taxon>
    </lineage>
</organism>
<reference evidence="5" key="1">
    <citation type="submission" date="2016-10" db="EMBL/GenBank/DDBJ databases">
        <authorList>
            <person name="Varghese N."/>
            <person name="Submissions S."/>
        </authorList>
    </citation>
    <scope>NUCLEOTIDE SEQUENCE [LARGE SCALE GENOMIC DNA]</scope>
    <source>
        <strain evidence="5">CGMCC 1.8711</strain>
    </source>
</reference>
<accession>A0A1I6GZ98</accession>
<keyword evidence="2" id="KW-1133">Transmembrane helix</keyword>
<feature type="compositionally biased region" description="Basic and acidic residues" evidence="1">
    <location>
        <begin position="264"/>
        <end position="282"/>
    </location>
</feature>
<dbReference type="InterPro" id="IPR055743">
    <property type="entry name" value="DUF7319"/>
</dbReference>
<dbReference type="Pfam" id="PF24003">
    <property type="entry name" value="DUF7319"/>
    <property type="match status" value="1"/>
</dbReference>
<feature type="region of interest" description="Disordered" evidence="1">
    <location>
        <begin position="248"/>
        <end position="282"/>
    </location>
</feature>
<keyword evidence="5" id="KW-1185">Reference proteome</keyword>
<keyword evidence="2" id="KW-0472">Membrane</keyword>
<evidence type="ECO:0000259" key="3">
    <source>
        <dbReference type="Pfam" id="PF24003"/>
    </source>
</evidence>
<feature type="region of interest" description="Disordered" evidence="1">
    <location>
        <begin position="1"/>
        <end position="25"/>
    </location>
</feature>
<gene>
    <name evidence="4" type="ORF">SAMN04488124_1738</name>
</gene>
<dbReference type="AlphaFoldDB" id="A0A1I6GZ98"/>
<evidence type="ECO:0000313" key="5">
    <source>
        <dbReference type="Proteomes" id="UP000243250"/>
    </source>
</evidence>
<proteinExistence type="predicted"/>
<dbReference type="Proteomes" id="UP000243250">
    <property type="component" value="Unassembled WGS sequence"/>
</dbReference>
<feature type="transmembrane region" description="Helical" evidence="2">
    <location>
        <begin position="170"/>
        <end position="190"/>
    </location>
</feature>
<sequence>MADASEEPPDRQPDSADVSDAEDAELEALRREVEEKYDFDNFGPAEMAEMTVDEWEAAFDPDSWVVGEELLTRLEKELKSRVARREIFGVVERVTVDGVPHVLVYSDEGYALVSPDGDLEGEGTVYRDVKPSLVLCSMEDFEVQEPPENFALPDPDDVVEQSSELGNTMLQVIAAGQILGGLTLLGLWLLTDLIPFASNGDVNIVPPVAAGFFLVIGFFLFVVVANARLSDRFRAEEYRERLRAVRDGGRPDFIPLDEVSGSRLESRAGDDDAARERRPDSS</sequence>
<evidence type="ECO:0000256" key="2">
    <source>
        <dbReference type="SAM" id="Phobius"/>
    </source>
</evidence>